<dbReference type="OrthoDB" id="478276at2"/>
<evidence type="ECO:0008006" key="3">
    <source>
        <dbReference type="Google" id="ProtNLM"/>
    </source>
</evidence>
<dbReference type="AlphaFoldDB" id="A0A5B8NR43"/>
<proteinExistence type="predicted"/>
<sequence length="356" mass="41440">MFEEIASAIAQQDYNTAHQLLNTLKQKYRDHPWLLFYTAQIEQANGNIETARNTYISVLQSSSNRKLLWQAREALRHLESSPRQQQNYQSQEALGEDELAVFVLSAVPTEEKKVAAQTLATTFQIDPYNARLQLPSRGWRLFRSGGRQELLHYSKVLQEANIPCFYLPLDTLESLYVFQVQYLRCEGETVTARCSLSNGQEGSLTFPWSEISAKVTGRVPIFEEILTKNNRGKKQRKTEILDYVQLYDLHLPKRRAILRLCDQKYQFQHSFPLTEQIQKGETLRRNWLQLLQYLEEQLPNVITWKEFTIFGESAIAFPQLLSGISPKINLQRRYETVWDAAFHLYSSLVFYQAESS</sequence>
<protein>
    <recommendedName>
        <fullName evidence="3">Tetratricopeptide repeat protein</fullName>
    </recommendedName>
</protein>
<gene>
    <name evidence="1" type="ORF">FRE64_15260</name>
</gene>
<name>A0A5B8NR43_9CHRO</name>
<keyword evidence="2" id="KW-1185">Reference proteome</keyword>
<evidence type="ECO:0000313" key="2">
    <source>
        <dbReference type="Proteomes" id="UP000318453"/>
    </source>
</evidence>
<dbReference type="KEGG" id="enn:FRE64_15260"/>
<accession>A0A5B8NR43</accession>
<evidence type="ECO:0000313" key="1">
    <source>
        <dbReference type="EMBL" id="QDZ41554.1"/>
    </source>
</evidence>
<reference evidence="1" key="1">
    <citation type="submission" date="2019-08" db="EMBL/GenBank/DDBJ databases">
        <title>Carotenoids and Carotenoid Binding Proteins in the Halophilic Cyanobacterium Euhalothece sp. ZM00.</title>
        <authorList>
            <person name="Cho S.M."/>
            <person name="Song J.Y."/>
            <person name="Park Y.-I."/>
        </authorList>
    </citation>
    <scope>NUCLEOTIDE SEQUENCE [LARGE SCALE GENOMIC DNA]</scope>
    <source>
        <strain evidence="1">Z-M001</strain>
    </source>
</reference>
<dbReference type="Proteomes" id="UP000318453">
    <property type="component" value="Chromosome"/>
</dbReference>
<dbReference type="EMBL" id="CP042326">
    <property type="protein sequence ID" value="QDZ41554.1"/>
    <property type="molecule type" value="Genomic_DNA"/>
</dbReference>
<organism evidence="1 2">
    <name type="scientific">Euhalothece natronophila Z-M001</name>
    <dbReference type="NCBI Taxonomy" id="522448"/>
    <lineage>
        <taxon>Bacteria</taxon>
        <taxon>Bacillati</taxon>
        <taxon>Cyanobacteriota</taxon>
        <taxon>Cyanophyceae</taxon>
        <taxon>Oscillatoriophycideae</taxon>
        <taxon>Chroococcales</taxon>
        <taxon>Halothecacae</taxon>
        <taxon>Halothece cluster</taxon>
        <taxon>Euhalothece</taxon>
    </lineage>
</organism>